<sequence length="149" mass="16819">MLKFMYPKEKYISTILLNGRTYARTTKYNPIITQDVIKAILNLCTFSSAIQAATLYFSALRLAIRSHSNDSVSFRRALSLSILAASASAASLVNLSHTIFDELDVLNSQFFVAPFFKILRNLFKKKYQKYSALGSLIYTSRTTNLETIP</sequence>
<dbReference type="AlphaFoldDB" id="A0AAN7FJ40"/>
<reference evidence="1 2" key="1">
    <citation type="journal article" date="2023" name="G3 (Bethesda)">
        <title>A haplotype-resolved chromosome-scale genome for Quercus rubra L. provides insights into the genetics of adaptive traits for red oak species.</title>
        <authorList>
            <person name="Kapoor B."/>
            <person name="Jenkins J."/>
            <person name="Schmutz J."/>
            <person name="Zhebentyayeva T."/>
            <person name="Kuelheim C."/>
            <person name="Coggeshall M."/>
            <person name="Heim C."/>
            <person name="Lasky J.R."/>
            <person name="Leites L."/>
            <person name="Islam-Faridi N."/>
            <person name="Romero-Severson J."/>
            <person name="DeLeo V.L."/>
            <person name="Lucas S.M."/>
            <person name="Lazic D."/>
            <person name="Gailing O."/>
            <person name="Carlson J."/>
            <person name="Staton M."/>
        </authorList>
    </citation>
    <scope>NUCLEOTIDE SEQUENCE [LARGE SCALE GENOMIC DNA]</scope>
    <source>
        <strain evidence="1">Pseudo-F2</strain>
    </source>
</reference>
<gene>
    <name evidence="1" type="ORF">RGQ29_016461</name>
</gene>
<dbReference type="Proteomes" id="UP001324115">
    <property type="component" value="Unassembled WGS sequence"/>
</dbReference>
<evidence type="ECO:0000313" key="1">
    <source>
        <dbReference type="EMBL" id="KAK4591994.1"/>
    </source>
</evidence>
<keyword evidence="2" id="KW-1185">Reference proteome</keyword>
<name>A0AAN7FJ40_QUERU</name>
<evidence type="ECO:0000313" key="2">
    <source>
        <dbReference type="Proteomes" id="UP001324115"/>
    </source>
</evidence>
<dbReference type="EMBL" id="JAXUIC010000004">
    <property type="protein sequence ID" value="KAK4591994.1"/>
    <property type="molecule type" value="Genomic_DNA"/>
</dbReference>
<organism evidence="1 2">
    <name type="scientific">Quercus rubra</name>
    <name type="common">Northern red oak</name>
    <name type="synonym">Quercus borealis</name>
    <dbReference type="NCBI Taxonomy" id="3512"/>
    <lineage>
        <taxon>Eukaryota</taxon>
        <taxon>Viridiplantae</taxon>
        <taxon>Streptophyta</taxon>
        <taxon>Embryophyta</taxon>
        <taxon>Tracheophyta</taxon>
        <taxon>Spermatophyta</taxon>
        <taxon>Magnoliopsida</taxon>
        <taxon>eudicotyledons</taxon>
        <taxon>Gunneridae</taxon>
        <taxon>Pentapetalae</taxon>
        <taxon>rosids</taxon>
        <taxon>fabids</taxon>
        <taxon>Fagales</taxon>
        <taxon>Fagaceae</taxon>
        <taxon>Quercus</taxon>
    </lineage>
</organism>
<comment type="caution">
    <text evidence="1">The sequence shown here is derived from an EMBL/GenBank/DDBJ whole genome shotgun (WGS) entry which is preliminary data.</text>
</comment>
<protein>
    <submittedName>
        <fullName evidence="1">Uncharacterized protein</fullName>
    </submittedName>
</protein>
<proteinExistence type="predicted"/>
<accession>A0AAN7FJ40</accession>